<name>A0A7R9KV62_9ACAR</name>
<keyword evidence="9" id="KW-1185">Reference proteome</keyword>
<evidence type="ECO:0000256" key="2">
    <source>
        <dbReference type="ARBA" id="ARBA00023134"/>
    </source>
</evidence>
<evidence type="ECO:0000313" key="9">
    <source>
        <dbReference type="Proteomes" id="UP000759131"/>
    </source>
</evidence>
<feature type="coiled-coil region" evidence="5">
    <location>
        <begin position="366"/>
        <end position="422"/>
    </location>
</feature>
<proteinExistence type="inferred from homology"/>
<dbReference type="GO" id="GO:0005525">
    <property type="term" value="F:GTP binding"/>
    <property type="evidence" value="ECO:0007669"/>
    <property type="project" value="UniProtKB-UniRule"/>
</dbReference>
<dbReference type="Proteomes" id="UP000759131">
    <property type="component" value="Unassembled WGS sequence"/>
</dbReference>
<evidence type="ECO:0000256" key="3">
    <source>
        <dbReference type="PIRNR" id="PIRNR006698"/>
    </source>
</evidence>
<sequence length="451" mass="52458">MISHIYLRLPRVSFLVLTHIYTNTSSSSGAEETDAKQTDTEEKAEDPVYADIVRVLRPADPGVGIEWLAQQYVRRVVADHYSFNVMLLGQTGVGKSTLIDSLFRAHFLDDSTRSHRLSRVEVVANRYELCENDVRIDLGVIECRGFDDQLTKDKSYEPIVDYINKQMDIYLEEELKTTHRDKCKDTRVHVCLYLISPVGHGLKAIDLVTMKELYAKCNLIPVIAKSDLITEQEMHDRKRKIMADIEDNGIAIYRFPIDDLEVAAINAKSNAKLPFAVVASNDFVTVGQREVRARQYPWGTVEVENESHSDFTRLRDMLLRVNMNHLKETTHSQHYELYRSERLDQLLIETQTKHYSELNRIESELVAKYKAKFGAKDQELKNMERELHLKSEKWKKMFIENRDQLELSRQELEESIINLNMRKQWFKVKMEGNVDKDGKDGKNHKSPKHKK</sequence>
<dbReference type="Gene3D" id="3.40.50.300">
    <property type="entry name" value="P-loop containing nucleotide triphosphate hydrolases"/>
    <property type="match status" value="1"/>
</dbReference>
<dbReference type="EMBL" id="CAJPIZ010006199">
    <property type="protein sequence ID" value="CAG2109312.1"/>
    <property type="molecule type" value="Genomic_DNA"/>
</dbReference>
<evidence type="ECO:0000259" key="7">
    <source>
        <dbReference type="PROSITE" id="PS51719"/>
    </source>
</evidence>
<dbReference type="CDD" id="cd01850">
    <property type="entry name" value="CDC_Septin"/>
    <property type="match status" value="1"/>
</dbReference>
<dbReference type="InterPro" id="IPR016491">
    <property type="entry name" value="Septin"/>
</dbReference>
<evidence type="ECO:0000256" key="1">
    <source>
        <dbReference type="ARBA" id="ARBA00022741"/>
    </source>
</evidence>
<keyword evidence="1 4" id="KW-0547">Nucleotide-binding</keyword>
<feature type="domain" description="Septin-type G" evidence="7">
    <location>
        <begin position="79"/>
        <end position="345"/>
    </location>
</feature>
<keyword evidence="5" id="KW-0175">Coiled coil</keyword>
<reference evidence="8" key="1">
    <citation type="submission" date="2020-11" db="EMBL/GenBank/DDBJ databases">
        <authorList>
            <person name="Tran Van P."/>
        </authorList>
    </citation>
    <scope>NUCLEOTIDE SEQUENCE</scope>
</reference>
<dbReference type="OrthoDB" id="416553at2759"/>
<accession>A0A7R9KV62</accession>
<dbReference type="AlphaFoldDB" id="A0A7R9KV62"/>
<organism evidence="8">
    <name type="scientific">Medioppia subpectinata</name>
    <dbReference type="NCBI Taxonomy" id="1979941"/>
    <lineage>
        <taxon>Eukaryota</taxon>
        <taxon>Metazoa</taxon>
        <taxon>Ecdysozoa</taxon>
        <taxon>Arthropoda</taxon>
        <taxon>Chelicerata</taxon>
        <taxon>Arachnida</taxon>
        <taxon>Acari</taxon>
        <taxon>Acariformes</taxon>
        <taxon>Sarcoptiformes</taxon>
        <taxon>Oribatida</taxon>
        <taxon>Brachypylina</taxon>
        <taxon>Oppioidea</taxon>
        <taxon>Oppiidae</taxon>
        <taxon>Medioppia</taxon>
    </lineage>
</organism>
<gene>
    <name evidence="8" type="ORF">OSB1V03_LOCUS9301</name>
</gene>
<dbReference type="PANTHER" id="PTHR18884">
    <property type="entry name" value="SEPTIN"/>
    <property type="match status" value="1"/>
</dbReference>
<dbReference type="Pfam" id="PF00735">
    <property type="entry name" value="Septin"/>
    <property type="match status" value="1"/>
</dbReference>
<feature type="region of interest" description="Disordered" evidence="6">
    <location>
        <begin position="432"/>
        <end position="451"/>
    </location>
</feature>
<dbReference type="PROSITE" id="PS51719">
    <property type="entry name" value="G_SEPTIN"/>
    <property type="match status" value="1"/>
</dbReference>
<evidence type="ECO:0000256" key="5">
    <source>
        <dbReference type="SAM" id="Coils"/>
    </source>
</evidence>
<dbReference type="PIRSF" id="PIRSF006698">
    <property type="entry name" value="Septin"/>
    <property type="match status" value="1"/>
</dbReference>
<feature type="region of interest" description="Disordered" evidence="6">
    <location>
        <begin position="25"/>
        <end position="44"/>
    </location>
</feature>
<comment type="similarity">
    <text evidence="3 4">Belongs to the TRAFAC class TrmE-Era-EngA-EngB-Septin-like GTPase superfamily. Septin GTPase family.</text>
</comment>
<keyword evidence="2 4" id="KW-0342">GTP-binding</keyword>
<dbReference type="InterPro" id="IPR027417">
    <property type="entry name" value="P-loop_NTPase"/>
</dbReference>
<dbReference type="InterPro" id="IPR030379">
    <property type="entry name" value="G_SEPTIN_dom"/>
</dbReference>
<protein>
    <recommendedName>
        <fullName evidence="3">Septin</fullName>
    </recommendedName>
</protein>
<dbReference type="EMBL" id="OC860774">
    <property type="protein sequence ID" value="CAD7628882.1"/>
    <property type="molecule type" value="Genomic_DNA"/>
</dbReference>
<feature type="compositionally biased region" description="Basic and acidic residues" evidence="6">
    <location>
        <begin position="432"/>
        <end position="443"/>
    </location>
</feature>
<dbReference type="SUPFAM" id="SSF52540">
    <property type="entry name" value="P-loop containing nucleoside triphosphate hydrolases"/>
    <property type="match status" value="1"/>
</dbReference>
<evidence type="ECO:0000256" key="6">
    <source>
        <dbReference type="SAM" id="MobiDB-lite"/>
    </source>
</evidence>
<evidence type="ECO:0000256" key="4">
    <source>
        <dbReference type="RuleBase" id="RU004560"/>
    </source>
</evidence>
<evidence type="ECO:0000313" key="8">
    <source>
        <dbReference type="EMBL" id="CAD7628882.1"/>
    </source>
</evidence>